<evidence type="ECO:0000313" key="1">
    <source>
        <dbReference type="EMBL" id="VDM00493.1"/>
    </source>
</evidence>
<accession>A0A183TCA9</accession>
<proteinExistence type="predicted"/>
<dbReference type="EMBL" id="UYSU01038655">
    <property type="protein sequence ID" value="VDM00493.1"/>
    <property type="molecule type" value="Genomic_DNA"/>
</dbReference>
<evidence type="ECO:0000313" key="2">
    <source>
        <dbReference type="Proteomes" id="UP000275846"/>
    </source>
</evidence>
<name>A0A183TCA9_SCHSO</name>
<reference evidence="1 2" key="2">
    <citation type="submission" date="2018-11" db="EMBL/GenBank/DDBJ databases">
        <authorList>
            <consortium name="Pathogen Informatics"/>
        </authorList>
    </citation>
    <scope>NUCLEOTIDE SEQUENCE [LARGE SCALE GENOMIC DNA]</scope>
    <source>
        <strain evidence="1 2">NST_G2</strain>
    </source>
</reference>
<sequence length="220" mass="23711">MRAVTSPPPAPARPPTFLIASVASHAMIPQDATPTRNMIAQYPRPDCSCVGARQAPLGPVPGARVCYCAGKQPVAMSIGQSETATSQLIGFRDDRLRVRASGAATHEVGYGWLMTANKPEMPIPVSLFFASHVILPISLAAAGGARDVYLEDGTITAHLIFGLSREERRWLQSKTTITAILREDGQSAAMPDMSAQSLRPDLAWRRIRVADMPSLTPQPR</sequence>
<organism evidence="3">
    <name type="scientific">Schistocephalus solidus</name>
    <name type="common">Tapeworm</name>
    <dbReference type="NCBI Taxonomy" id="70667"/>
    <lineage>
        <taxon>Eukaryota</taxon>
        <taxon>Metazoa</taxon>
        <taxon>Spiralia</taxon>
        <taxon>Lophotrochozoa</taxon>
        <taxon>Platyhelminthes</taxon>
        <taxon>Cestoda</taxon>
        <taxon>Eucestoda</taxon>
        <taxon>Diphyllobothriidea</taxon>
        <taxon>Diphyllobothriidae</taxon>
        <taxon>Schistocephalus</taxon>
    </lineage>
</organism>
<dbReference type="WBParaSite" id="SSLN_0001464501-mRNA-1">
    <property type="protein sequence ID" value="SSLN_0001464501-mRNA-1"/>
    <property type="gene ID" value="SSLN_0001464501"/>
</dbReference>
<gene>
    <name evidence="1" type="ORF">SSLN_LOCUS14107</name>
</gene>
<dbReference type="Proteomes" id="UP000275846">
    <property type="component" value="Unassembled WGS sequence"/>
</dbReference>
<reference evidence="3" key="1">
    <citation type="submission" date="2016-06" db="UniProtKB">
        <authorList>
            <consortium name="WormBaseParasite"/>
        </authorList>
    </citation>
    <scope>IDENTIFICATION</scope>
</reference>
<dbReference type="AlphaFoldDB" id="A0A183TCA9"/>
<keyword evidence="2" id="KW-1185">Reference proteome</keyword>
<protein>
    <submittedName>
        <fullName evidence="3">DUF2958 domain-containing protein</fullName>
    </submittedName>
</protein>
<evidence type="ECO:0000313" key="3">
    <source>
        <dbReference type="WBParaSite" id="SSLN_0001464501-mRNA-1"/>
    </source>
</evidence>